<proteinExistence type="predicted"/>
<protein>
    <submittedName>
        <fullName evidence="2">Uncharacterized protein</fullName>
    </submittedName>
</protein>
<dbReference type="EMBL" id="RJVK01000001">
    <property type="protein sequence ID" value="ROR41213.1"/>
    <property type="molecule type" value="Genomic_DNA"/>
</dbReference>
<organism evidence="2 3">
    <name type="scientific">Caminibacter pacificus</name>
    <dbReference type="NCBI Taxonomy" id="1424653"/>
    <lineage>
        <taxon>Bacteria</taxon>
        <taxon>Pseudomonadati</taxon>
        <taxon>Campylobacterota</taxon>
        <taxon>Epsilonproteobacteria</taxon>
        <taxon>Nautiliales</taxon>
        <taxon>Nautiliaceae</taxon>
        <taxon>Caminibacter</taxon>
    </lineage>
</organism>
<keyword evidence="4" id="KW-1185">Reference proteome</keyword>
<dbReference type="Proteomes" id="UP000272781">
    <property type="component" value="Unassembled WGS sequence"/>
</dbReference>
<evidence type="ECO:0000313" key="2">
    <source>
        <dbReference type="EMBL" id="ROR41213.1"/>
    </source>
</evidence>
<dbReference type="RefSeq" id="WP_123352106.1">
    <property type="nucleotide sequence ID" value="NZ_CP027432.2"/>
</dbReference>
<dbReference type="Proteomes" id="UP000298805">
    <property type="component" value="Chromosome"/>
</dbReference>
<sequence length="356" mass="41411">MARIYGRVESVEDIRRINCIIRDEMLNVKEAAELTDLKKRSDYLCTLTYSPFWQKKFGDKIEELRNVALEENRVTVKTANYVAKYKNFDRSYEPWKSEINIEDELKKIPEKIVEELTNSLFSLKLGVDILEELRKEFCDIRKGMVLCENVECLDKLKKAVDILSTLPYLESFEEHFDEGVLAAIDKLINAEKERSVELANIVAEVNGWDRFYESISDQDFETTAEDYLAKLLEEEEKASTYVPTELRYKGGAKVLWLVYYHPGKKREYAKRLYFPADAFDLRVEGPGEFKNRFGNKVYGVKITYKMTIRPTTIHVRGHEIHLPQRVVTKTKVVPIPQIAQNVRIVEEKPSSAMDIA</sequence>
<reference evidence="1" key="3">
    <citation type="submission" date="2019-06" db="EMBL/GenBank/DDBJ databases">
        <title>A comparative analysis of the Nautiliaceae.</title>
        <authorList>
            <person name="Grosche A."/>
            <person name="Smedile F."/>
            <person name="Vetriani C."/>
        </authorList>
    </citation>
    <scope>NUCLEOTIDE SEQUENCE</scope>
    <source>
        <strain evidence="1">TB6</strain>
    </source>
</reference>
<accession>A0AAJ4UYY7</accession>
<reference evidence="2 3" key="2">
    <citation type="submission" date="2018-11" db="EMBL/GenBank/DDBJ databases">
        <title>Genomic Encyclopedia of Type Strains, Phase IV (KMG-IV): sequencing the most valuable type-strain genomes for metagenomic binning, comparative biology and taxonomic classification.</title>
        <authorList>
            <person name="Goeker M."/>
        </authorList>
    </citation>
    <scope>NUCLEOTIDE SEQUENCE [LARGE SCALE GENOMIC DNA]</scope>
    <source>
        <strain evidence="2 3">DSM 27783</strain>
    </source>
</reference>
<gene>
    <name evidence="1" type="ORF">C6V80_03640</name>
    <name evidence="2" type="ORF">EDC58_0700</name>
</gene>
<evidence type="ECO:0000313" key="4">
    <source>
        <dbReference type="Proteomes" id="UP000298805"/>
    </source>
</evidence>
<name>A0AAJ4UYY7_9BACT</name>
<reference evidence="4" key="1">
    <citation type="submission" date="2018-03" db="EMBL/GenBank/DDBJ databases">
        <title>A comparative analysis of the Nautiliaceae.</title>
        <authorList>
            <person name="Grosche A."/>
            <person name="Smedile F."/>
            <person name="Vetriani C."/>
        </authorList>
    </citation>
    <scope>NUCLEOTIDE SEQUENCE [LARGE SCALE GENOMIC DNA]</scope>
    <source>
        <strain evidence="4">TB6</strain>
    </source>
</reference>
<dbReference type="AlphaFoldDB" id="A0AAJ4UYY7"/>
<dbReference type="EMBL" id="CP027432">
    <property type="protein sequence ID" value="QCI28079.1"/>
    <property type="molecule type" value="Genomic_DNA"/>
</dbReference>
<evidence type="ECO:0000313" key="1">
    <source>
        <dbReference type="EMBL" id="QCI28079.1"/>
    </source>
</evidence>
<evidence type="ECO:0000313" key="3">
    <source>
        <dbReference type="Proteomes" id="UP000272781"/>
    </source>
</evidence>